<dbReference type="Proteomes" id="UP001162992">
    <property type="component" value="Chromosome 6"/>
</dbReference>
<proteinExistence type="predicted"/>
<sequence length="221" mass="24246">MSNSYAELILVRHGETTWNASGRLQGQAESELNETGKRQAQVVAERLAKDQPHIYAVYSSDLKRAYDTAKMIAEKLSCSKVETYEGLRERHLGNLQGFTSSEARSRDPKAYKAFVSSWEEEPIPGGGESLAELYARTKATLEEIAQENQGRKVVIVTHGGLLRAVHILAKGLPCGEIHNASINVISISDENDWAVRSWGDIKHLKKVGHLGSGFGGDKESG</sequence>
<reference evidence="2" key="1">
    <citation type="journal article" date="2024" name="Proc. Natl. Acad. Sci. U.S.A.">
        <title>Extraordinary preservation of gene collinearity over three hundred million years revealed in homosporous lycophytes.</title>
        <authorList>
            <person name="Li C."/>
            <person name="Wickell D."/>
            <person name="Kuo L.Y."/>
            <person name="Chen X."/>
            <person name="Nie B."/>
            <person name="Liao X."/>
            <person name="Peng D."/>
            <person name="Ji J."/>
            <person name="Jenkins J."/>
            <person name="Williams M."/>
            <person name="Shu S."/>
            <person name="Plott C."/>
            <person name="Barry K."/>
            <person name="Rajasekar S."/>
            <person name="Grimwood J."/>
            <person name="Han X."/>
            <person name="Sun S."/>
            <person name="Hou Z."/>
            <person name="He W."/>
            <person name="Dai G."/>
            <person name="Sun C."/>
            <person name="Schmutz J."/>
            <person name="Leebens-Mack J.H."/>
            <person name="Li F.W."/>
            <person name="Wang L."/>
        </authorList>
    </citation>
    <scope>NUCLEOTIDE SEQUENCE [LARGE SCALE GENOMIC DNA]</scope>
    <source>
        <strain evidence="2">cv. PW_Plant_1</strain>
    </source>
</reference>
<dbReference type="EMBL" id="CM055097">
    <property type="protein sequence ID" value="KAJ7552269.1"/>
    <property type="molecule type" value="Genomic_DNA"/>
</dbReference>
<gene>
    <name evidence="1" type="ORF">O6H91_06G048100</name>
</gene>
<organism evidence="1 2">
    <name type="scientific">Diphasiastrum complanatum</name>
    <name type="common">Issler's clubmoss</name>
    <name type="synonym">Lycopodium complanatum</name>
    <dbReference type="NCBI Taxonomy" id="34168"/>
    <lineage>
        <taxon>Eukaryota</taxon>
        <taxon>Viridiplantae</taxon>
        <taxon>Streptophyta</taxon>
        <taxon>Embryophyta</taxon>
        <taxon>Tracheophyta</taxon>
        <taxon>Lycopodiopsida</taxon>
        <taxon>Lycopodiales</taxon>
        <taxon>Lycopodiaceae</taxon>
        <taxon>Lycopodioideae</taxon>
        <taxon>Diphasiastrum</taxon>
    </lineage>
</organism>
<accession>A0ACC2DD82</accession>
<keyword evidence="2" id="KW-1185">Reference proteome</keyword>
<protein>
    <submittedName>
        <fullName evidence="1">Uncharacterized protein</fullName>
    </submittedName>
</protein>
<comment type="caution">
    <text evidence="1">The sequence shown here is derived from an EMBL/GenBank/DDBJ whole genome shotgun (WGS) entry which is preliminary data.</text>
</comment>
<evidence type="ECO:0000313" key="2">
    <source>
        <dbReference type="Proteomes" id="UP001162992"/>
    </source>
</evidence>
<evidence type="ECO:0000313" key="1">
    <source>
        <dbReference type="EMBL" id="KAJ7552269.1"/>
    </source>
</evidence>
<name>A0ACC2DD82_DIPCM</name>